<accession>A0A858QC43</accession>
<dbReference type="RefSeq" id="WP_169604543.1">
    <property type="nucleotide sequence ID" value="NZ_CP046565.1"/>
</dbReference>
<protein>
    <submittedName>
        <fullName evidence="2">Nicotinamide-nucleotide amidohydrolase family protein</fullName>
    </submittedName>
</protein>
<dbReference type="InterPro" id="IPR036653">
    <property type="entry name" value="CinA-like_C"/>
</dbReference>
<dbReference type="NCBIfam" id="TIGR00199">
    <property type="entry name" value="PncC_domain"/>
    <property type="match status" value="1"/>
</dbReference>
<dbReference type="Pfam" id="PF02464">
    <property type="entry name" value="CinA"/>
    <property type="match status" value="1"/>
</dbReference>
<keyword evidence="3" id="KW-1185">Reference proteome</keyword>
<dbReference type="EMBL" id="CP046565">
    <property type="protein sequence ID" value="QJD31275.1"/>
    <property type="molecule type" value="Genomic_DNA"/>
</dbReference>
<reference evidence="3" key="1">
    <citation type="submission" date="2019-12" db="EMBL/GenBank/DDBJ databases">
        <authorList>
            <person name="Awala S.I."/>
            <person name="Rhee S.K."/>
        </authorList>
    </citation>
    <scope>NUCLEOTIDE SEQUENCE [LARGE SCALE GENOMIC DNA]</scope>
    <source>
        <strain evidence="3">IM1</strain>
    </source>
</reference>
<feature type="domain" description="CinA C-terminal" evidence="1">
    <location>
        <begin position="4"/>
        <end position="154"/>
    </location>
</feature>
<dbReference type="Proteomes" id="UP000503004">
    <property type="component" value="Chromosome"/>
</dbReference>
<dbReference type="Gene3D" id="3.90.950.20">
    <property type="entry name" value="CinA-like"/>
    <property type="match status" value="1"/>
</dbReference>
<keyword evidence="2" id="KW-0378">Hydrolase</keyword>
<dbReference type="SUPFAM" id="SSF142433">
    <property type="entry name" value="CinA-like"/>
    <property type="match status" value="1"/>
</dbReference>
<evidence type="ECO:0000313" key="3">
    <source>
        <dbReference type="Proteomes" id="UP000503004"/>
    </source>
</evidence>
<sequence length="160" mass="16602">MYDLAGRLGELLGGEGRRLVTAESCTGGWIAQCVTSVPGSSGWFDRGFVTYSNESKQELLGVPPDVIARYGAVSAETVAAMAGGALAHSRADCAVAVSGIAGPEGGSPDKPVGTVWLAWQLKGAMAVTRRFRFDGDRQAVRRQAVIAALEGLIDVCSGTD</sequence>
<dbReference type="GO" id="GO:0016787">
    <property type="term" value="F:hydrolase activity"/>
    <property type="evidence" value="ECO:0007669"/>
    <property type="project" value="UniProtKB-KW"/>
</dbReference>
<dbReference type="InterPro" id="IPR008136">
    <property type="entry name" value="CinA_C"/>
</dbReference>
<dbReference type="KEGG" id="metu:GNH96_01505"/>
<proteinExistence type="predicted"/>
<organism evidence="2 3">
    <name type="scientific">Methylococcus geothermalis</name>
    <dbReference type="NCBI Taxonomy" id="2681310"/>
    <lineage>
        <taxon>Bacteria</taxon>
        <taxon>Pseudomonadati</taxon>
        <taxon>Pseudomonadota</taxon>
        <taxon>Gammaproteobacteria</taxon>
        <taxon>Methylococcales</taxon>
        <taxon>Methylococcaceae</taxon>
        <taxon>Methylococcus</taxon>
    </lineage>
</organism>
<gene>
    <name evidence="2" type="ORF">GNH96_01505</name>
</gene>
<dbReference type="AlphaFoldDB" id="A0A858QC43"/>
<evidence type="ECO:0000313" key="2">
    <source>
        <dbReference type="EMBL" id="QJD31275.1"/>
    </source>
</evidence>
<evidence type="ECO:0000259" key="1">
    <source>
        <dbReference type="Pfam" id="PF02464"/>
    </source>
</evidence>
<name>A0A858QC43_9GAMM</name>